<dbReference type="InterPro" id="IPR001128">
    <property type="entry name" value="Cyt_P450"/>
</dbReference>
<dbReference type="PANTHER" id="PTHR24298:SF823">
    <property type="entry name" value="CYTOCHROME P450 SUPERFAMILY PROTEIN-RELATED"/>
    <property type="match status" value="1"/>
</dbReference>
<dbReference type="PRINTS" id="PR00463">
    <property type="entry name" value="EP450I"/>
</dbReference>
<comment type="caution">
    <text evidence="8">The sequence shown here is derived from an EMBL/GenBank/DDBJ whole genome shotgun (WGS) entry which is preliminary data.</text>
</comment>
<gene>
    <name evidence="8" type="primary">CYP89A9_1</name>
    <name evidence="8" type="ORF">Zm00014a_014885</name>
</gene>
<dbReference type="PROSITE" id="PS00086">
    <property type="entry name" value="CYTOCHROME_P450"/>
    <property type="match status" value="1"/>
</dbReference>
<feature type="binding site" description="axial binding residue" evidence="6">
    <location>
        <position position="450"/>
    </location>
    <ligand>
        <name>heme</name>
        <dbReference type="ChEBI" id="CHEBI:30413"/>
    </ligand>
    <ligandPart>
        <name>Fe</name>
        <dbReference type="ChEBI" id="CHEBI:18248"/>
    </ligandPart>
</feature>
<dbReference type="Pfam" id="PF00067">
    <property type="entry name" value="p450"/>
    <property type="match status" value="1"/>
</dbReference>
<dbReference type="FunFam" id="1.10.630.10:FF:000213">
    <property type="entry name" value="Putative cytochrome P450 superfamily protein"/>
    <property type="match status" value="1"/>
</dbReference>
<evidence type="ECO:0000256" key="3">
    <source>
        <dbReference type="ARBA" id="ARBA00022723"/>
    </source>
</evidence>
<name>A0A3L6EZB6_MAIZE</name>
<keyword evidence="2" id="KW-0812">Transmembrane</keyword>
<accession>A0A3L6EZB6</accession>
<comment type="cofactor">
    <cofactor evidence="6">
        <name>heme</name>
        <dbReference type="ChEBI" id="CHEBI:30413"/>
    </cofactor>
</comment>
<proteinExistence type="inferred from homology"/>
<keyword evidence="6 7" id="KW-0408">Iron</keyword>
<dbReference type="InterPro" id="IPR051103">
    <property type="entry name" value="Plant_metabolite_P450s"/>
</dbReference>
<comment type="similarity">
    <text evidence="7">Belongs to the cytochrome P450 family.</text>
</comment>
<evidence type="ECO:0000313" key="8">
    <source>
        <dbReference type="EMBL" id="PWZ26190.1"/>
    </source>
</evidence>
<dbReference type="InterPro" id="IPR002401">
    <property type="entry name" value="Cyt_P450_E_grp-I"/>
</dbReference>
<dbReference type="GO" id="GO:0020037">
    <property type="term" value="F:heme binding"/>
    <property type="evidence" value="ECO:0007669"/>
    <property type="project" value="InterPro"/>
</dbReference>
<keyword evidence="5" id="KW-0472">Membrane</keyword>
<evidence type="ECO:0000256" key="5">
    <source>
        <dbReference type="ARBA" id="ARBA00023136"/>
    </source>
</evidence>
<keyword evidence="7" id="KW-0503">Monooxygenase</keyword>
<dbReference type="SUPFAM" id="SSF48264">
    <property type="entry name" value="Cytochrome P450"/>
    <property type="match status" value="1"/>
</dbReference>
<evidence type="ECO:0000256" key="4">
    <source>
        <dbReference type="ARBA" id="ARBA00022989"/>
    </source>
</evidence>
<keyword evidence="3 6" id="KW-0479">Metal-binding</keyword>
<sequence>MQHSLTFLLLIPLTLFILIFCRRRHAWAREAAYARLAAVKSAVVKKLPGLGRQPPEVFVTDRFTAHRLLVGGAAAGGAFSDRPPSTVPSAVLSRRRHYNINSAPYGPLWRAIRRNLTSEVFHPTRLRQHGRARRLALHGLVADLDQQRRASGSAVLAAESLRAAMFGLLATMCFGAGVDEGVVRAMADAQDDLVQCFLGLRVFATLPALTGLIYRDRWRKLLQLRRQQEEAYLPLIEAHRAGRQRRNGEPPAYVDTLVDLRVPADEDAAASGSGGGKRRKRQRRLTDGELVGLCSEFLGAGTEPAAALLQWIMANLVKRPDVQRALRQEIDAAVGVDADEVGEEVVARLEYLNAVIMEGLRLHPTVPRVFRKVMPDDHVVLDGRRLPAGTAVHFPLARLARDQTTWTDPREFRPERFLAGGEGEGVSLVAAAGSAGEIRMMPFGAGRRMCPGMGVAVLHLGYFVANLVREFEWAEAEGELGVDLRPHLGFFTVMKRPLRAHLTRLRREVS</sequence>
<evidence type="ECO:0000256" key="2">
    <source>
        <dbReference type="ARBA" id="ARBA00022692"/>
    </source>
</evidence>
<reference evidence="8" key="1">
    <citation type="journal article" date="2018" name="Nat. Genet.">
        <title>Extensive intraspecific gene order and gene structural variations between Mo17 and other maize genomes.</title>
        <authorList>
            <person name="Sun S."/>
            <person name="Zhou Y."/>
            <person name="Chen J."/>
            <person name="Shi J."/>
            <person name="Zhao H."/>
            <person name="Zhao H."/>
            <person name="Song W."/>
            <person name="Zhang M."/>
            <person name="Cui Y."/>
            <person name="Dong X."/>
            <person name="Liu H."/>
            <person name="Ma X."/>
            <person name="Jiao Y."/>
            <person name="Wang B."/>
            <person name="Wei X."/>
            <person name="Stein J.C."/>
            <person name="Glaubitz J.C."/>
            <person name="Lu F."/>
            <person name="Yu G."/>
            <person name="Liang C."/>
            <person name="Fengler K."/>
            <person name="Li B."/>
            <person name="Rafalski A."/>
            <person name="Schnable P.S."/>
            <person name="Ware D.H."/>
            <person name="Buckler E.S."/>
            <person name="Lai J."/>
        </authorList>
    </citation>
    <scope>NUCLEOTIDE SEQUENCE [LARGE SCALE GENOMIC DNA]</scope>
    <source>
        <tissue evidence="8">Seedling</tissue>
    </source>
</reference>
<dbReference type="GO" id="GO:0016705">
    <property type="term" value="F:oxidoreductase activity, acting on paired donors, with incorporation or reduction of molecular oxygen"/>
    <property type="evidence" value="ECO:0007669"/>
    <property type="project" value="InterPro"/>
</dbReference>
<keyword evidence="7" id="KW-0560">Oxidoreductase</keyword>
<dbReference type="InterPro" id="IPR036396">
    <property type="entry name" value="Cyt_P450_sf"/>
</dbReference>
<protein>
    <submittedName>
        <fullName evidence="8">Cytochrome P450 89A9</fullName>
    </submittedName>
</protein>
<dbReference type="PANTHER" id="PTHR24298">
    <property type="entry name" value="FLAVONOID 3'-MONOOXYGENASE-RELATED"/>
    <property type="match status" value="1"/>
</dbReference>
<dbReference type="CDD" id="cd11075">
    <property type="entry name" value="CYP77_89"/>
    <property type="match status" value="1"/>
</dbReference>
<comment type="subcellular location">
    <subcellularLocation>
        <location evidence="1">Membrane</location>
        <topology evidence="1">Single-pass membrane protein</topology>
    </subcellularLocation>
</comment>
<evidence type="ECO:0000256" key="6">
    <source>
        <dbReference type="PIRSR" id="PIRSR602401-1"/>
    </source>
</evidence>
<organism evidence="8">
    <name type="scientific">Zea mays</name>
    <name type="common">Maize</name>
    <dbReference type="NCBI Taxonomy" id="4577"/>
    <lineage>
        <taxon>Eukaryota</taxon>
        <taxon>Viridiplantae</taxon>
        <taxon>Streptophyta</taxon>
        <taxon>Embryophyta</taxon>
        <taxon>Tracheophyta</taxon>
        <taxon>Spermatophyta</taxon>
        <taxon>Magnoliopsida</taxon>
        <taxon>Liliopsida</taxon>
        <taxon>Poales</taxon>
        <taxon>Poaceae</taxon>
        <taxon>PACMAD clade</taxon>
        <taxon>Panicoideae</taxon>
        <taxon>Andropogonodae</taxon>
        <taxon>Andropogoneae</taxon>
        <taxon>Tripsacinae</taxon>
        <taxon>Zea</taxon>
    </lineage>
</organism>
<dbReference type="InterPro" id="IPR017972">
    <property type="entry name" value="Cyt_P450_CS"/>
</dbReference>
<evidence type="ECO:0000256" key="7">
    <source>
        <dbReference type="RuleBase" id="RU000461"/>
    </source>
</evidence>
<dbReference type="AlphaFoldDB" id="A0A3L6EZB6"/>
<dbReference type="Proteomes" id="UP000251960">
    <property type="component" value="Chromosome 4"/>
</dbReference>
<dbReference type="GO" id="GO:0005506">
    <property type="term" value="F:iron ion binding"/>
    <property type="evidence" value="ECO:0007669"/>
    <property type="project" value="InterPro"/>
</dbReference>
<dbReference type="Gene3D" id="1.10.630.10">
    <property type="entry name" value="Cytochrome P450"/>
    <property type="match status" value="1"/>
</dbReference>
<dbReference type="GO" id="GO:0016020">
    <property type="term" value="C:membrane"/>
    <property type="evidence" value="ECO:0007669"/>
    <property type="project" value="UniProtKB-SubCell"/>
</dbReference>
<keyword evidence="4" id="KW-1133">Transmembrane helix</keyword>
<dbReference type="PRINTS" id="PR00385">
    <property type="entry name" value="P450"/>
</dbReference>
<dbReference type="ExpressionAtlas" id="A0A3L6EZB6">
    <property type="expression patterns" value="baseline and differential"/>
</dbReference>
<keyword evidence="6 7" id="KW-0349">Heme</keyword>
<evidence type="ECO:0000256" key="1">
    <source>
        <dbReference type="ARBA" id="ARBA00004167"/>
    </source>
</evidence>
<dbReference type="EMBL" id="NCVQ01000005">
    <property type="protein sequence ID" value="PWZ26190.1"/>
    <property type="molecule type" value="Genomic_DNA"/>
</dbReference>
<dbReference type="GO" id="GO:0004497">
    <property type="term" value="F:monooxygenase activity"/>
    <property type="evidence" value="ECO:0007669"/>
    <property type="project" value="UniProtKB-KW"/>
</dbReference>